<evidence type="ECO:0000313" key="3">
    <source>
        <dbReference type="Proteomes" id="UP000051581"/>
    </source>
</evidence>
<evidence type="ECO:0000313" key="2">
    <source>
        <dbReference type="EMBL" id="KRK88804.1"/>
    </source>
</evidence>
<protein>
    <submittedName>
        <fullName evidence="2">Uncharacterized protein</fullName>
    </submittedName>
</protein>
<dbReference type="OrthoDB" id="2321354at2"/>
<keyword evidence="3" id="KW-1185">Reference proteome</keyword>
<feature type="chain" id="PRO_5006407115" evidence="1">
    <location>
        <begin position="28"/>
        <end position="269"/>
    </location>
</feature>
<dbReference type="AlphaFoldDB" id="A0A0R1L6K8"/>
<dbReference type="RefSeq" id="WP_057824502.1">
    <property type="nucleotide sequence ID" value="NZ_AZEA01000006.1"/>
</dbReference>
<name>A0A0R1L6K8_9LACO</name>
<comment type="caution">
    <text evidence="2">The sequence shown here is derived from an EMBL/GenBank/DDBJ whole genome shotgun (WGS) entry which is preliminary data.</text>
</comment>
<evidence type="ECO:0000256" key="1">
    <source>
        <dbReference type="SAM" id="SignalP"/>
    </source>
</evidence>
<accession>A0A0R1L6K8</accession>
<proteinExistence type="predicted"/>
<feature type="signal peptide" evidence="1">
    <location>
        <begin position="1"/>
        <end position="27"/>
    </location>
</feature>
<keyword evidence="1" id="KW-0732">Signal</keyword>
<organism evidence="2 3">
    <name type="scientific">Lentilactobacillus sunkii DSM 19904</name>
    <dbReference type="NCBI Taxonomy" id="1423808"/>
    <lineage>
        <taxon>Bacteria</taxon>
        <taxon>Bacillati</taxon>
        <taxon>Bacillota</taxon>
        <taxon>Bacilli</taxon>
        <taxon>Lactobacillales</taxon>
        <taxon>Lactobacillaceae</taxon>
        <taxon>Lentilactobacillus</taxon>
    </lineage>
</organism>
<dbReference type="PATRIC" id="fig|1423808.3.peg.2308"/>
<reference evidence="2 3" key="1">
    <citation type="journal article" date="2015" name="Genome Announc.">
        <title>Expanding the biotechnology potential of lactobacilli through comparative genomics of 213 strains and associated genera.</title>
        <authorList>
            <person name="Sun Z."/>
            <person name="Harris H.M."/>
            <person name="McCann A."/>
            <person name="Guo C."/>
            <person name="Argimon S."/>
            <person name="Zhang W."/>
            <person name="Yang X."/>
            <person name="Jeffery I.B."/>
            <person name="Cooney J.C."/>
            <person name="Kagawa T.F."/>
            <person name="Liu W."/>
            <person name="Song Y."/>
            <person name="Salvetti E."/>
            <person name="Wrobel A."/>
            <person name="Rasinkangas P."/>
            <person name="Parkhill J."/>
            <person name="Rea M.C."/>
            <person name="O'Sullivan O."/>
            <person name="Ritari J."/>
            <person name="Douillard F.P."/>
            <person name="Paul Ross R."/>
            <person name="Yang R."/>
            <person name="Briner A.E."/>
            <person name="Felis G.E."/>
            <person name="de Vos W.M."/>
            <person name="Barrangou R."/>
            <person name="Klaenhammer T.R."/>
            <person name="Caufield P.W."/>
            <person name="Cui Y."/>
            <person name="Zhang H."/>
            <person name="O'Toole P.W."/>
        </authorList>
    </citation>
    <scope>NUCLEOTIDE SEQUENCE [LARGE SCALE GENOMIC DNA]</scope>
    <source>
        <strain evidence="2 3">DSM 19904</strain>
    </source>
</reference>
<dbReference type="EMBL" id="AZEA01000006">
    <property type="protein sequence ID" value="KRK88804.1"/>
    <property type="molecule type" value="Genomic_DNA"/>
</dbReference>
<sequence>MRLTSKIMFSTLVLFGTAFIQTQPAHATVIKNSFLKTQRTITTYNSKKQVKVTIPKGTTVQVAGIKHAKGNKYVDLNVERLSYNIRKPLLSQKQSGIYTHWLRAKGYNFKQIHKPVYLSYFAVQSDGNKSRNKVRTESGNLWRGDRLPADYTTASGTRLRVTSNGYLEYYAKSPFAFKVSPKPTASLKVTKANHPIVSGQTILTFKSKISGLPFVKKSHHTYRLTIESTGNGTVTVVPNTNNVKKIMTNWIYRIGKVDWYENNSVTTFK</sequence>
<gene>
    <name evidence="2" type="ORF">FD17_GL002274</name>
</gene>
<dbReference type="Proteomes" id="UP000051581">
    <property type="component" value="Unassembled WGS sequence"/>
</dbReference>